<feature type="region of interest" description="Disordered" evidence="1">
    <location>
        <begin position="1"/>
        <end position="68"/>
    </location>
</feature>
<dbReference type="InParanoid" id="B8C8L0"/>
<sequence>MMIPITEASDEDDSKDRREAMPPMRPCSTATRKMTLFNTSRPAARRVSFDHERAPSFSPSSNLGRSNSNVTLQSVASDVDSYWNGGSDDDTIDSVSLYSLRNLKPKKKESSFADYILCPSTLDELFEEVKGTLEDAKNAVDQVLHAFAITPDDIDGMADVMETARDELSLLDLERKMKVVREIEKSRR</sequence>
<name>B8C8L0_THAPS</name>
<protein>
    <submittedName>
        <fullName evidence="2">Uncharacterized protein</fullName>
    </submittedName>
</protein>
<dbReference type="AlphaFoldDB" id="B8C8L0"/>
<dbReference type="KEGG" id="tps:THAPSDRAFT_8166"/>
<evidence type="ECO:0000313" key="3">
    <source>
        <dbReference type="Proteomes" id="UP000001449"/>
    </source>
</evidence>
<accession>B8C8L0</accession>
<keyword evidence="3" id="KW-1185">Reference proteome</keyword>
<organism evidence="2 3">
    <name type="scientific">Thalassiosira pseudonana</name>
    <name type="common">Marine diatom</name>
    <name type="synonym">Cyclotella nana</name>
    <dbReference type="NCBI Taxonomy" id="35128"/>
    <lineage>
        <taxon>Eukaryota</taxon>
        <taxon>Sar</taxon>
        <taxon>Stramenopiles</taxon>
        <taxon>Ochrophyta</taxon>
        <taxon>Bacillariophyta</taxon>
        <taxon>Coscinodiscophyceae</taxon>
        <taxon>Thalassiosirophycidae</taxon>
        <taxon>Thalassiosirales</taxon>
        <taxon>Thalassiosiraceae</taxon>
        <taxon>Thalassiosira</taxon>
    </lineage>
</organism>
<dbReference type="PaxDb" id="35128-Thaps8166"/>
<reference evidence="2 3" key="1">
    <citation type="journal article" date="2004" name="Science">
        <title>The genome of the diatom Thalassiosira pseudonana: ecology, evolution, and metabolism.</title>
        <authorList>
            <person name="Armbrust E.V."/>
            <person name="Berges J.A."/>
            <person name="Bowler C."/>
            <person name="Green B.R."/>
            <person name="Martinez D."/>
            <person name="Putnam N.H."/>
            <person name="Zhou S."/>
            <person name="Allen A.E."/>
            <person name="Apt K.E."/>
            <person name="Bechner M."/>
            <person name="Brzezinski M.A."/>
            <person name="Chaal B.K."/>
            <person name="Chiovitti A."/>
            <person name="Davis A.K."/>
            <person name="Demarest M.S."/>
            <person name="Detter J.C."/>
            <person name="Glavina T."/>
            <person name="Goodstein D."/>
            <person name="Hadi M.Z."/>
            <person name="Hellsten U."/>
            <person name="Hildebrand M."/>
            <person name="Jenkins B.D."/>
            <person name="Jurka J."/>
            <person name="Kapitonov V.V."/>
            <person name="Kroger N."/>
            <person name="Lau W.W."/>
            <person name="Lane T.W."/>
            <person name="Larimer F.W."/>
            <person name="Lippmeier J.C."/>
            <person name="Lucas S."/>
            <person name="Medina M."/>
            <person name="Montsant A."/>
            <person name="Obornik M."/>
            <person name="Parker M.S."/>
            <person name="Palenik B."/>
            <person name="Pazour G.J."/>
            <person name="Richardson P.M."/>
            <person name="Rynearson T.A."/>
            <person name="Saito M.A."/>
            <person name="Schwartz D.C."/>
            <person name="Thamatrakoln K."/>
            <person name="Valentin K."/>
            <person name="Vardi A."/>
            <person name="Wilkerson F.P."/>
            <person name="Rokhsar D.S."/>
        </authorList>
    </citation>
    <scope>NUCLEOTIDE SEQUENCE [LARGE SCALE GENOMIC DNA]</scope>
    <source>
        <strain evidence="2 3">CCMP1335</strain>
    </source>
</reference>
<evidence type="ECO:0000256" key="1">
    <source>
        <dbReference type="SAM" id="MobiDB-lite"/>
    </source>
</evidence>
<dbReference type="GeneID" id="7450981"/>
<feature type="compositionally biased region" description="Polar residues" evidence="1">
    <location>
        <begin position="28"/>
        <end position="41"/>
    </location>
</feature>
<dbReference type="RefSeq" id="XP_002292332.1">
    <property type="nucleotide sequence ID" value="XM_002292296.1"/>
</dbReference>
<feature type="compositionally biased region" description="Polar residues" evidence="1">
    <location>
        <begin position="57"/>
        <end position="68"/>
    </location>
</feature>
<dbReference type="EMBL" id="CM000645">
    <property type="protein sequence ID" value="EED90307.1"/>
    <property type="molecule type" value="Genomic_DNA"/>
</dbReference>
<reference evidence="2 3" key="2">
    <citation type="journal article" date="2008" name="Nature">
        <title>The Phaeodactylum genome reveals the evolutionary history of diatom genomes.</title>
        <authorList>
            <person name="Bowler C."/>
            <person name="Allen A.E."/>
            <person name="Badger J.H."/>
            <person name="Grimwood J."/>
            <person name="Jabbari K."/>
            <person name="Kuo A."/>
            <person name="Maheswari U."/>
            <person name="Martens C."/>
            <person name="Maumus F."/>
            <person name="Otillar R.P."/>
            <person name="Rayko E."/>
            <person name="Salamov A."/>
            <person name="Vandepoele K."/>
            <person name="Beszteri B."/>
            <person name="Gruber A."/>
            <person name="Heijde M."/>
            <person name="Katinka M."/>
            <person name="Mock T."/>
            <person name="Valentin K."/>
            <person name="Verret F."/>
            <person name="Berges J.A."/>
            <person name="Brownlee C."/>
            <person name="Cadoret J.P."/>
            <person name="Chiovitti A."/>
            <person name="Choi C.J."/>
            <person name="Coesel S."/>
            <person name="De Martino A."/>
            <person name="Detter J.C."/>
            <person name="Durkin C."/>
            <person name="Falciatore A."/>
            <person name="Fournet J."/>
            <person name="Haruta M."/>
            <person name="Huysman M.J."/>
            <person name="Jenkins B.D."/>
            <person name="Jiroutova K."/>
            <person name="Jorgensen R.E."/>
            <person name="Joubert Y."/>
            <person name="Kaplan A."/>
            <person name="Kroger N."/>
            <person name="Kroth P.G."/>
            <person name="La Roche J."/>
            <person name="Lindquist E."/>
            <person name="Lommer M."/>
            <person name="Martin-Jezequel V."/>
            <person name="Lopez P.J."/>
            <person name="Lucas S."/>
            <person name="Mangogna M."/>
            <person name="McGinnis K."/>
            <person name="Medlin L.K."/>
            <person name="Montsant A."/>
            <person name="Oudot-Le Secq M.P."/>
            <person name="Napoli C."/>
            <person name="Obornik M."/>
            <person name="Parker M.S."/>
            <person name="Petit J.L."/>
            <person name="Porcel B.M."/>
            <person name="Poulsen N."/>
            <person name="Robison M."/>
            <person name="Rychlewski L."/>
            <person name="Rynearson T.A."/>
            <person name="Schmutz J."/>
            <person name="Shapiro H."/>
            <person name="Siaut M."/>
            <person name="Stanley M."/>
            <person name="Sussman M.R."/>
            <person name="Taylor A.R."/>
            <person name="Vardi A."/>
            <person name="von Dassow P."/>
            <person name="Vyverman W."/>
            <person name="Willis A."/>
            <person name="Wyrwicz L.S."/>
            <person name="Rokhsar D.S."/>
            <person name="Weissenbach J."/>
            <person name="Armbrust E.V."/>
            <person name="Green B.R."/>
            <person name="Van de Peer Y."/>
            <person name="Grigoriev I.V."/>
        </authorList>
    </citation>
    <scope>NUCLEOTIDE SEQUENCE [LARGE SCALE GENOMIC DNA]</scope>
    <source>
        <strain evidence="2 3">CCMP1335</strain>
    </source>
</reference>
<dbReference type="HOGENOM" id="CLU_1443759_0_0_1"/>
<gene>
    <name evidence="2" type="ORF">THAPSDRAFT_8166</name>
</gene>
<proteinExistence type="predicted"/>
<evidence type="ECO:0000313" key="2">
    <source>
        <dbReference type="EMBL" id="EED90307.1"/>
    </source>
</evidence>
<dbReference type="Proteomes" id="UP000001449">
    <property type="component" value="Chromosome 9"/>
</dbReference>